<dbReference type="Proteomes" id="UP000561045">
    <property type="component" value="Unassembled WGS sequence"/>
</dbReference>
<protein>
    <submittedName>
        <fullName evidence="1">Uncharacterized protein</fullName>
    </submittedName>
</protein>
<dbReference type="AlphaFoldDB" id="A0A840BCQ6"/>
<comment type="caution">
    <text evidence="1">The sequence shown here is derived from an EMBL/GenBank/DDBJ whole genome shotgun (WGS) entry which is preliminary data.</text>
</comment>
<reference evidence="1 2" key="1">
    <citation type="submission" date="2020-08" db="EMBL/GenBank/DDBJ databases">
        <title>Genomic Encyclopedia of Type Strains, Phase IV (KMG-IV): sequencing the most valuable type-strain genomes for metagenomic binning, comparative biology and taxonomic classification.</title>
        <authorList>
            <person name="Goeker M."/>
        </authorList>
    </citation>
    <scope>NUCLEOTIDE SEQUENCE [LARGE SCALE GENOMIC DNA]</scope>
    <source>
        <strain evidence="1 2">DSM 106739</strain>
    </source>
</reference>
<dbReference type="Gene3D" id="2.40.50.90">
    <property type="match status" value="1"/>
</dbReference>
<evidence type="ECO:0000313" key="1">
    <source>
        <dbReference type="EMBL" id="MBB4010865.1"/>
    </source>
</evidence>
<accession>A0A840BCQ6</accession>
<sequence>MTKAFERIGNITVGHMGLGGHGGGIGSVRNLVHDGDTVLVRPLGNIAVRFLGVDTPEVSLPLPGSSAFVKTDHAAWEAFLTDPFAPHLPPIRLADGLREYLQGRIGPGCAANHHRHAEAAERGLEGEILADLAATGLAPEDFRFYVRFSREAIDGYGRLLGWINREEASDDRPPTYNHRMMLKGLALPYFIWPNVAPWRRIGALREAIPIPGSQARIAETDMRLKQAREWFRANREAGVGVFDSEDPLRLQAFELRYLTQRKAPNRWVIDLSRSDDLLIDPQRYYTVENPEDRLYVPDDYLELFLAKGWRTAA</sequence>
<dbReference type="EMBL" id="JACIET010000001">
    <property type="protein sequence ID" value="MBB4010865.1"/>
    <property type="molecule type" value="Genomic_DNA"/>
</dbReference>
<keyword evidence="2" id="KW-1185">Reference proteome</keyword>
<dbReference type="RefSeq" id="WP_183630864.1">
    <property type="nucleotide sequence ID" value="NZ_BAABLE010000011.1"/>
</dbReference>
<evidence type="ECO:0000313" key="2">
    <source>
        <dbReference type="Proteomes" id="UP000561045"/>
    </source>
</evidence>
<organism evidence="1 2">
    <name type="scientific">Niveibacterium umoris</name>
    <dbReference type="NCBI Taxonomy" id="1193620"/>
    <lineage>
        <taxon>Bacteria</taxon>
        <taxon>Pseudomonadati</taxon>
        <taxon>Pseudomonadota</taxon>
        <taxon>Betaproteobacteria</taxon>
        <taxon>Rhodocyclales</taxon>
        <taxon>Rhodocyclaceae</taxon>
        <taxon>Niveibacterium</taxon>
    </lineage>
</organism>
<proteinExistence type="predicted"/>
<gene>
    <name evidence="1" type="ORF">GGR36_000173</name>
</gene>
<name>A0A840BCQ6_9RHOO</name>
<dbReference type="InterPro" id="IPR035437">
    <property type="entry name" value="SNase_OB-fold_sf"/>
</dbReference>